<proteinExistence type="predicted"/>
<evidence type="ECO:0000313" key="2">
    <source>
        <dbReference type="Proteomes" id="UP001530400"/>
    </source>
</evidence>
<accession>A0ABD3MVR8</accession>
<protein>
    <submittedName>
        <fullName evidence="1">Uncharacterized protein</fullName>
    </submittedName>
</protein>
<comment type="caution">
    <text evidence="1">The sequence shown here is derived from an EMBL/GenBank/DDBJ whole genome shotgun (WGS) entry which is preliminary data.</text>
</comment>
<dbReference type="EMBL" id="JALLPJ020001369">
    <property type="protein sequence ID" value="KAL3767339.1"/>
    <property type="molecule type" value="Genomic_DNA"/>
</dbReference>
<organism evidence="1 2">
    <name type="scientific">Cyclotella atomus</name>
    <dbReference type="NCBI Taxonomy" id="382360"/>
    <lineage>
        <taxon>Eukaryota</taxon>
        <taxon>Sar</taxon>
        <taxon>Stramenopiles</taxon>
        <taxon>Ochrophyta</taxon>
        <taxon>Bacillariophyta</taxon>
        <taxon>Coscinodiscophyceae</taxon>
        <taxon>Thalassiosirophycidae</taxon>
        <taxon>Stephanodiscales</taxon>
        <taxon>Stephanodiscaceae</taxon>
        <taxon>Cyclotella</taxon>
    </lineage>
</organism>
<name>A0ABD3MVR8_9STRA</name>
<dbReference type="Proteomes" id="UP001530400">
    <property type="component" value="Unassembled WGS sequence"/>
</dbReference>
<sequence length="138" mass="15256">MCSSVEEAGGNCMPGVHSYGSIDKGKTTQSIWIKGTGYTLVGLVSTEDEKRHVRKGAGDHWDQLPMMSKVHTDCEQDEGDVCTLEIDMIERRAELYHSTTSSTQQLQPVKVWTDLPEKVWIAVGGCVDALYSLENANH</sequence>
<dbReference type="AlphaFoldDB" id="A0ABD3MVR8"/>
<reference evidence="1 2" key="1">
    <citation type="submission" date="2024-10" db="EMBL/GenBank/DDBJ databases">
        <title>Updated reference genomes for cyclostephanoid diatoms.</title>
        <authorList>
            <person name="Roberts W.R."/>
            <person name="Alverson A.J."/>
        </authorList>
    </citation>
    <scope>NUCLEOTIDE SEQUENCE [LARGE SCALE GENOMIC DNA]</scope>
    <source>
        <strain evidence="1 2">AJA010-31</strain>
    </source>
</reference>
<evidence type="ECO:0000313" key="1">
    <source>
        <dbReference type="EMBL" id="KAL3767339.1"/>
    </source>
</evidence>
<gene>
    <name evidence="1" type="ORF">ACHAWO_007282</name>
</gene>
<keyword evidence="2" id="KW-1185">Reference proteome</keyword>